<accession>A0A0U2U1J7</accession>
<dbReference type="KEGG" id="pnp:IJ22_00970"/>
<dbReference type="PATRIC" id="fig|162209.4.peg.95"/>
<gene>
    <name evidence="1" type="ORF">IJ22_00970</name>
</gene>
<evidence type="ECO:0000313" key="1">
    <source>
        <dbReference type="EMBL" id="ALS20489.1"/>
    </source>
</evidence>
<dbReference type="Proteomes" id="UP000061660">
    <property type="component" value="Chromosome"/>
</dbReference>
<protein>
    <submittedName>
        <fullName evidence="1">Uncharacterized protein</fullName>
    </submittedName>
</protein>
<dbReference type="EMBL" id="CP013652">
    <property type="protein sequence ID" value="ALS20489.1"/>
    <property type="molecule type" value="Genomic_DNA"/>
</dbReference>
<sequence length="188" mass="21735">MINRELIVGFSYNEQKLETFFRNESIIFRENLWLDQELLETVKGYSEEQLKAFAEKDLQFHLEIDGDRLQCLYARHDEANGFVLGFAASEEITQNPDVYNKIKLGFRMPQLAGKKQFSVILSEPTYGVDILYSNQLQNVKVTAIPFFDHDEVITNLPNDMIRIELNEWVLPTSGSRLAIKLVGFFGMC</sequence>
<reference evidence="1 2" key="2">
    <citation type="journal article" date="2016" name="Genome Announc.">
        <title>Complete Genome Sequences of Two Interactive Moderate Thermophiles, Paenibacillus napthalenovorans 32O-Y and Paenibacillus sp. 32O-W.</title>
        <authorList>
            <person name="Butler R.R.III."/>
            <person name="Wang J."/>
            <person name="Stark B.C."/>
            <person name="Pombert J.F."/>
        </authorList>
    </citation>
    <scope>NUCLEOTIDE SEQUENCE [LARGE SCALE GENOMIC DNA]</scope>
    <source>
        <strain evidence="1 2">32O-Y</strain>
    </source>
</reference>
<dbReference type="OrthoDB" id="2965362at2"/>
<dbReference type="STRING" id="162209.IJ22_00970"/>
<keyword evidence="2" id="KW-1185">Reference proteome</keyword>
<organism evidence="1 2">
    <name type="scientific">Paenibacillus naphthalenovorans</name>
    <dbReference type="NCBI Taxonomy" id="162209"/>
    <lineage>
        <taxon>Bacteria</taxon>
        <taxon>Bacillati</taxon>
        <taxon>Bacillota</taxon>
        <taxon>Bacilli</taxon>
        <taxon>Bacillales</taxon>
        <taxon>Paenibacillaceae</taxon>
        <taxon>Paenibacillus</taxon>
    </lineage>
</organism>
<proteinExistence type="predicted"/>
<evidence type="ECO:0000313" key="2">
    <source>
        <dbReference type="Proteomes" id="UP000061660"/>
    </source>
</evidence>
<reference evidence="2" key="1">
    <citation type="submission" date="2015-12" db="EMBL/GenBank/DDBJ databases">
        <title>Complete genome sequences of two moderately thermophilic Paenibacillus species.</title>
        <authorList>
            <person name="Butler R.III."/>
            <person name="Wang J."/>
            <person name="Stark B.C."/>
            <person name="Pombert J.-F."/>
        </authorList>
    </citation>
    <scope>NUCLEOTIDE SEQUENCE [LARGE SCALE GENOMIC DNA]</scope>
    <source>
        <strain evidence="2">32O-Y</strain>
    </source>
</reference>
<dbReference type="AlphaFoldDB" id="A0A0U2U1J7"/>
<dbReference type="RefSeq" id="WP_062406400.1">
    <property type="nucleotide sequence ID" value="NZ_CP013652.1"/>
</dbReference>
<name>A0A0U2U1J7_9BACL</name>